<evidence type="ECO:0000256" key="13">
    <source>
        <dbReference type="SAM" id="MobiDB-lite"/>
    </source>
</evidence>
<evidence type="ECO:0000256" key="4">
    <source>
        <dbReference type="ARBA" id="ARBA00022679"/>
    </source>
</evidence>
<keyword evidence="6" id="KW-0677">Repeat</keyword>
<dbReference type="InterPro" id="IPR002110">
    <property type="entry name" value="Ankyrin_rpt"/>
</dbReference>
<keyword evidence="8" id="KW-0833">Ubl conjugation pathway</keyword>
<evidence type="ECO:0000256" key="6">
    <source>
        <dbReference type="ARBA" id="ARBA00022737"/>
    </source>
</evidence>
<evidence type="ECO:0000313" key="15">
    <source>
        <dbReference type="EMBL" id="PKU82336.1"/>
    </source>
</evidence>
<feature type="region of interest" description="Disordered" evidence="13">
    <location>
        <begin position="569"/>
        <end position="589"/>
    </location>
</feature>
<dbReference type="SUPFAM" id="SSF48403">
    <property type="entry name" value="Ankyrin repeat"/>
    <property type="match status" value="1"/>
</dbReference>
<gene>
    <name evidence="15" type="primary">XBAT31</name>
    <name evidence="15" type="ORF">MA16_Dca005341</name>
</gene>
<dbReference type="GO" id="GO:0061630">
    <property type="term" value="F:ubiquitin protein ligase activity"/>
    <property type="evidence" value="ECO:0007669"/>
    <property type="project" value="UniProtKB-EC"/>
</dbReference>
<dbReference type="Proteomes" id="UP000233837">
    <property type="component" value="Unassembled WGS sequence"/>
</dbReference>
<evidence type="ECO:0000256" key="11">
    <source>
        <dbReference type="PROSITE-ProRule" id="PRU00023"/>
    </source>
</evidence>
<proteinExistence type="predicted"/>
<feature type="compositionally biased region" description="Polar residues" evidence="13">
    <location>
        <begin position="573"/>
        <end position="589"/>
    </location>
</feature>
<dbReference type="PROSITE" id="PS50088">
    <property type="entry name" value="ANK_REPEAT"/>
    <property type="match status" value="4"/>
</dbReference>
<evidence type="ECO:0000256" key="7">
    <source>
        <dbReference type="ARBA" id="ARBA00022771"/>
    </source>
</evidence>
<evidence type="ECO:0000256" key="1">
    <source>
        <dbReference type="ARBA" id="ARBA00000900"/>
    </source>
</evidence>
<keyword evidence="4" id="KW-0808">Transferase</keyword>
<feature type="repeat" description="ANK" evidence="11">
    <location>
        <begin position="229"/>
        <end position="261"/>
    </location>
</feature>
<accession>A0A2I0X357</accession>
<keyword evidence="10 11" id="KW-0040">ANK repeat</keyword>
<evidence type="ECO:0000256" key="12">
    <source>
        <dbReference type="PROSITE-ProRule" id="PRU00175"/>
    </source>
</evidence>
<feature type="repeat" description="ANK" evidence="11">
    <location>
        <begin position="308"/>
        <end position="340"/>
    </location>
</feature>
<reference evidence="15 16" key="2">
    <citation type="journal article" date="2017" name="Nature">
        <title>The Apostasia genome and the evolution of orchids.</title>
        <authorList>
            <person name="Zhang G.Q."/>
            <person name="Liu K.W."/>
            <person name="Li Z."/>
            <person name="Lohaus R."/>
            <person name="Hsiao Y.Y."/>
            <person name="Niu S.C."/>
            <person name="Wang J.Y."/>
            <person name="Lin Y.C."/>
            <person name="Xu Q."/>
            <person name="Chen L.J."/>
            <person name="Yoshida K."/>
            <person name="Fujiwara S."/>
            <person name="Wang Z.W."/>
            <person name="Zhang Y.Q."/>
            <person name="Mitsuda N."/>
            <person name="Wang M."/>
            <person name="Liu G.H."/>
            <person name="Pecoraro L."/>
            <person name="Huang H.X."/>
            <person name="Xiao X.J."/>
            <person name="Lin M."/>
            <person name="Wu X.Y."/>
            <person name="Wu W.L."/>
            <person name="Chen Y.Y."/>
            <person name="Chang S.B."/>
            <person name="Sakamoto S."/>
            <person name="Ohme-Takagi M."/>
            <person name="Yagi M."/>
            <person name="Zeng S.J."/>
            <person name="Shen C.Y."/>
            <person name="Yeh C.M."/>
            <person name="Luo Y.B."/>
            <person name="Tsai W.C."/>
            <person name="Van de Peer Y."/>
            <person name="Liu Z.J."/>
        </authorList>
    </citation>
    <scope>NUCLEOTIDE SEQUENCE [LARGE SCALE GENOMIC DNA]</scope>
    <source>
        <tissue evidence="15">The whole plant</tissue>
    </source>
</reference>
<protein>
    <recommendedName>
        <fullName evidence="3">RING-type E3 ubiquitin transferase</fullName>
        <ecNumber evidence="3">2.3.2.27</ecNumber>
    </recommendedName>
</protein>
<keyword evidence="9" id="KW-0862">Zinc</keyword>
<dbReference type="STRING" id="906689.A0A2I0X357"/>
<keyword evidence="7 12" id="KW-0863">Zinc-finger</keyword>
<comment type="pathway">
    <text evidence="2">Protein modification; protein ubiquitination.</text>
</comment>
<dbReference type="Gene3D" id="1.25.40.20">
    <property type="entry name" value="Ankyrin repeat-containing domain"/>
    <property type="match status" value="3"/>
</dbReference>
<dbReference type="PANTHER" id="PTHR24198">
    <property type="entry name" value="ANKYRIN REPEAT AND PROTEIN KINASE DOMAIN-CONTAINING PROTEIN"/>
    <property type="match status" value="1"/>
</dbReference>
<name>A0A2I0X357_9ASPA</name>
<evidence type="ECO:0000313" key="16">
    <source>
        <dbReference type="Proteomes" id="UP000233837"/>
    </source>
</evidence>
<dbReference type="EC" id="2.3.2.27" evidence="3"/>
<dbReference type="Pfam" id="PF12796">
    <property type="entry name" value="Ank_2"/>
    <property type="match status" value="2"/>
</dbReference>
<feature type="repeat" description="ANK" evidence="11">
    <location>
        <begin position="196"/>
        <end position="228"/>
    </location>
</feature>
<dbReference type="SUPFAM" id="SSF57850">
    <property type="entry name" value="RING/U-box"/>
    <property type="match status" value="1"/>
</dbReference>
<dbReference type="SMART" id="SM00248">
    <property type="entry name" value="ANK"/>
    <property type="match status" value="5"/>
</dbReference>
<reference evidence="15 16" key="1">
    <citation type="journal article" date="2016" name="Sci. Rep.">
        <title>The Dendrobium catenatum Lindl. genome sequence provides insights into polysaccharide synthase, floral development and adaptive evolution.</title>
        <authorList>
            <person name="Zhang G.Q."/>
            <person name="Xu Q."/>
            <person name="Bian C."/>
            <person name="Tsai W.C."/>
            <person name="Yeh C.M."/>
            <person name="Liu K.W."/>
            <person name="Yoshida K."/>
            <person name="Zhang L.S."/>
            <person name="Chang S.B."/>
            <person name="Chen F."/>
            <person name="Shi Y."/>
            <person name="Su Y.Y."/>
            <person name="Zhang Y.Q."/>
            <person name="Chen L.J."/>
            <person name="Yin Y."/>
            <person name="Lin M."/>
            <person name="Huang H."/>
            <person name="Deng H."/>
            <person name="Wang Z.W."/>
            <person name="Zhu S.L."/>
            <person name="Zhao X."/>
            <person name="Deng C."/>
            <person name="Niu S.C."/>
            <person name="Huang J."/>
            <person name="Wang M."/>
            <person name="Liu G.H."/>
            <person name="Yang H.J."/>
            <person name="Xiao X.J."/>
            <person name="Hsiao Y.Y."/>
            <person name="Wu W.L."/>
            <person name="Chen Y.Y."/>
            <person name="Mitsuda N."/>
            <person name="Ohme-Takagi M."/>
            <person name="Luo Y.B."/>
            <person name="Van de Peer Y."/>
            <person name="Liu Z.J."/>
        </authorList>
    </citation>
    <scope>NUCLEOTIDE SEQUENCE [LARGE SCALE GENOMIC DNA]</scope>
    <source>
        <tissue evidence="15">The whole plant</tissue>
    </source>
</reference>
<organism evidence="15 16">
    <name type="scientific">Dendrobium catenatum</name>
    <dbReference type="NCBI Taxonomy" id="906689"/>
    <lineage>
        <taxon>Eukaryota</taxon>
        <taxon>Viridiplantae</taxon>
        <taxon>Streptophyta</taxon>
        <taxon>Embryophyta</taxon>
        <taxon>Tracheophyta</taxon>
        <taxon>Spermatophyta</taxon>
        <taxon>Magnoliopsida</taxon>
        <taxon>Liliopsida</taxon>
        <taxon>Asparagales</taxon>
        <taxon>Orchidaceae</taxon>
        <taxon>Epidendroideae</taxon>
        <taxon>Malaxideae</taxon>
        <taxon>Dendrobiinae</taxon>
        <taxon>Dendrobium</taxon>
    </lineage>
</organism>
<feature type="domain" description="RING-type" evidence="14">
    <location>
        <begin position="469"/>
        <end position="518"/>
    </location>
</feature>
<dbReference type="InterPro" id="IPR036770">
    <property type="entry name" value="Ankyrin_rpt-contain_sf"/>
</dbReference>
<sequence length="589" mass="64252">MSKPVCTICTENHLGPNWANSGAEIPQIVPGRSRSSWTILEQIFDITKDFAFERSNSGGNIIGALLFDGAALSSLFYSNYGLGMQCYSTGTRIVFPLFLVPWSETSWLIKHSRRRAAHTTPVPLFCAAPSLRRRVAGVGITRTARSLLWKMGQELSCGQPSIKPNFFAAVQFGELQLVERILRIDPGIINKTTAYGRLSSLHIAAANGHDEMLSMLLERWNHPDVLNRHKQTPLMLAAMRGKIACVEKLLQAGANILMFDSVNGRTCLHYAAYYGHSDCLESVLEAAHSNPISESWGFARFVNVKDAKGATPLHLAAKQGRSACVRMLLDKGALVCASTVDYGSPGSTPLHLAARRGCIDSVRELLAWGADRLQMDSAGRIPYVIALKRNHMCAALLNPSSAEPLVWPSPLKFISELKPDVKLLLETALIEANKKREDKILKGFVYSLPSPQHSIVDDDKSEGSGIELCCICFEQACTIEVQDCGHQMCAQCTLALCCHNKPNPATLCPPAPLCPFCRSNIARLAAAKSEINEDISKDISPKLRRSRFISLSEGSSSFKGLSSAMGSFGKMSSRGSGRIANSSDMIDKP</sequence>
<dbReference type="InterPro" id="IPR056760">
    <property type="entry name" value="RING_XB3-like"/>
</dbReference>
<evidence type="ECO:0000256" key="5">
    <source>
        <dbReference type="ARBA" id="ARBA00022723"/>
    </source>
</evidence>
<evidence type="ECO:0000256" key="9">
    <source>
        <dbReference type="ARBA" id="ARBA00022833"/>
    </source>
</evidence>
<dbReference type="PROSITE" id="PS50297">
    <property type="entry name" value="ANK_REP_REGION"/>
    <property type="match status" value="3"/>
</dbReference>
<dbReference type="GO" id="GO:0008270">
    <property type="term" value="F:zinc ion binding"/>
    <property type="evidence" value="ECO:0007669"/>
    <property type="project" value="UniProtKB-KW"/>
</dbReference>
<evidence type="ECO:0000256" key="3">
    <source>
        <dbReference type="ARBA" id="ARBA00012483"/>
    </source>
</evidence>
<evidence type="ECO:0000259" key="14">
    <source>
        <dbReference type="PROSITE" id="PS50089"/>
    </source>
</evidence>
<comment type="catalytic activity">
    <reaction evidence="1">
        <text>S-ubiquitinyl-[E2 ubiquitin-conjugating enzyme]-L-cysteine + [acceptor protein]-L-lysine = [E2 ubiquitin-conjugating enzyme]-L-cysteine + N(6)-ubiquitinyl-[acceptor protein]-L-lysine.</text>
        <dbReference type="EC" id="2.3.2.27"/>
    </reaction>
</comment>
<feature type="repeat" description="ANK" evidence="11">
    <location>
        <begin position="345"/>
        <end position="377"/>
    </location>
</feature>
<evidence type="ECO:0000256" key="8">
    <source>
        <dbReference type="ARBA" id="ARBA00022786"/>
    </source>
</evidence>
<dbReference type="Pfam" id="PF24921">
    <property type="entry name" value="RING_XB3-XBAT31"/>
    <property type="match status" value="1"/>
</dbReference>
<keyword evidence="16" id="KW-1185">Reference proteome</keyword>
<dbReference type="EMBL" id="KZ502191">
    <property type="protein sequence ID" value="PKU82336.1"/>
    <property type="molecule type" value="Genomic_DNA"/>
</dbReference>
<dbReference type="AlphaFoldDB" id="A0A2I0X357"/>
<evidence type="ECO:0000256" key="2">
    <source>
        <dbReference type="ARBA" id="ARBA00004906"/>
    </source>
</evidence>
<dbReference type="InterPro" id="IPR001841">
    <property type="entry name" value="Znf_RING"/>
</dbReference>
<dbReference type="PROSITE" id="PS50089">
    <property type="entry name" value="ZF_RING_2"/>
    <property type="match status" value="1"/>
</dbReference>
<evidence type="ECO:0000256" key="10">
    <source>
        <dbReference type="ARBA" id="ARBA00023043"/>
    </source>
</evidence>
<dbReference type="PANTHER" id="PTHR24198:SF165">
    <property type="entry name" value="ANKYRIN REPEAT-CONTAINING PROTEIN-RELATED"/>
    <property type="match status" value="1"/>
</dbReference>
<keyword evidence="5" id="KW-0479">Metal-binding</keyword>